<dbReference type="SUPFAM" id="SSF81383">
    <property type="entry name" value="F-box domain"/>
    <property type="match status" value="1"/>
</dbReference>
<dbReference type="EMBL" id="JABCRI010000013">
    <property type="protein sequence ID" value="KAF8395549.1"/>
    <property type="molecule type" value="Genomic_DNA"/>
</dbReference>
<proteinExistence type="predicted"/>
<comment type="caution">
    <text evidence="2">The sequence shown here is derived from an EMBL/GenBank/DDBJ whole genome shotgun (WGS) entry which is preliminary data.</text>
</comment>
<gene>
    <name evidence="2" type="ORF">HHK36_019497</name>
</gene>
<dbReference type="OMA" id="SNEDSLW"/>
<dbReference type="InterPro" id="IPR001810">
    <property type="entry name" value="F-box_dom"/>
</dbReference>
<organism evidence="2 3">
    <name type="scientific">Tetracentron sinense</name>
    <name type="common">Spur-leaf</name>
    <dbReference type="NCBI Taxonomy" id="13715"/>
    <lineage>
        <taxon>Eukaryota</taxon>
        <taxon>Viridiplantae</taxon>
        <taxon>Streptophyta</taxon>
        <taxon>Embryophyta</taxon>
        <taxon>Tracheophyta</taxon>
        <taxon>Spermatophyta</taxon>
        <taxon>Magnoliopsida</taxon>
        <taxon>Trochodendrales</taxon>
        <taxon>Trochodendraceae</taxon>
        <taxon>Tetracentron</taxon>
    </lineage>
</organism>
<dbReference type="OrthoDB" id="3219396at2759"/>
<dbReference type="Gene3D" id="1.20.1280.50">
    <property type="match status" value="1"/>
</dbReference>
<name>A0A834YTZ3_TETSI</name>
<reference evidence="2 3" key="1">
    <citation type="submission" date="2020-04" db="EMBL/GenBank/DDBJ databases">
        <title>Plant Genome Project.</title>
        <authorList>
            <person name="Zhang R.-G."/>
        </authorList>
    </citation>
    <scope>NUCLEOTIDE SEQUENCE [LARGE SCALE GENOMIC DNA]</scope>
    <source>
        <strain evidence="2">YNK0</strain>
        <tissue evidence="2">Leaf</tissue>
    </source>
</reference>
<evidence type="ECO:0000259" key="1">
    <source>
        <dbReference type="Pfam" id="PF12937"/>
    </source>
</evidence>
<evidence type="ECO:0000313" key="2">
    <source>
        <dbReference type="EMBL" id="KAF8395549.1"/>
    </source>
</evidence>
<accession>A0A834YTZ3</accession>
<protein>
    <recommendedName>
        <fullName evidence="1">F-box domain-containing protein</fullName>
    </recommendedName>
</protein>
<dbReference type="Pfam" id="PF12937">
    <property type="entry name" value="F-box-like"/>
    <property type="match status" value="1"/>
</dbReference>
<evidence type="ECO:0000313" key="3">
    <source>
        <dbReference type="Proteomes" id="UP000655225"/>
    </source>
</evidence>
<dbReference type="Proteomes" id="UP000655225">
    <property type="component" value="Unassembled WGS sequence"/>
</dbReference>
<dbReference type="AlphaFoldDB" id="A0A834YTZ3"/>
<feature type="domain" description="F-box" evidence="1">
    <location>
        <begin position="5"/>
        <end position="53"/>
    </location>
</feature>
<keyword evidence="3" id="KW-1185">Reference proteome</keyword>
<sequence>MRDMSVLPDEIWRRILEIGVESSSLSYKDLCCVSISCRPLYRLSNEDSLWSTLLTFDFPINDPSFERDRSRKFAAHRRAVLRIESQIFEISAKLQDLRLQLIEETKRIEATVAELSNLEKVRQASVALNVWQPEIIRGSQKQIVEQCVVPVDSRIAALKMERKLCEQQIAVFDKAYKDQKQRLHAAKKQLESMKYHPLQDYRLKRIKVDQSNIKKKLKKCSN</sequence>
<dbReference type="InterPro" id="IPR036047">
    <property type="entry name" value="F-box-like_dom_sf"/>
</dbReference>